<protein>
    <submittedName>
        <fullName evidence="2">F-box domain, leucine-rich repeat domain superfamily, F-box-like domain superfamily</fullName>
    </submittedName>
    <submittedName>
        <fullName evidence="3">Putative F-box domain, Leucine-rich repeat domain, L domain-like protein</fullName>
    </submittedName>
</protein>
<dbReference type="SUPFAM" id="SSF81383">
    <property type="entry name" value="F-box domain"/>
    <property type="match status" value="1"/>
</dbReference>
<evidence type="ECO:0000259" key="1">
    <source>
        <dbReference type="SMART" id="SM00256"/>
    </source>
</evidence>
<accession>A0A251TRT2</accession>
<dbReference type="InterPro" id="IPR001810">
    <property type="entry name" value="F-box_dom"/>
</dbReference>
<dbReference type="EMBL" id="CM007899">
    <property type="protein sequence ID" value="OTG13286.1"/>
    <property type="molecule type" value="Genomic_DNA"/>
</dbReference>
<name>A0A251TRT2_HELAN</name>
<feature type="domain" description="F-box" evidence="1">
    <location>
        <begin position="17"/>
        <end position="57"/>
    </location>
</feature>
<organism evidence="3 4">
    <name type="scientific">Helianthus annuus</name>
    <name type="common">Common sunflower</name>
    <dbReference type="NCBI Taxonomy" id="4232"/>
    <lineage>
        <taxon>Eukaryota</taxon>
        <taxon>Viridiplantae</taxon>
        <taxon>Streptophyta</taxon>
        <taxon>Embryophyta</taxon>
        <taxon>Tracheophyta</taxon>
        <taxon>Spermatophyta</taxon>
        <taxon>Magnoliopsida</taxon>
        <taxon>eudicotyledons</taxon>
        <taxon>Gunneridae</taxon>
        <taxon>Pentapetalae</taxon>
        <taxon>asterids</taxon>
        <taxon>campanulids</taxon>
        <taxon>Asterales</taxon>
        <taxon>Asteraceae</taxon>
        <taxon>Asteroideae</taxon>
        <taxon>Heliantheae alliance</taxon>
        <taxon>Heliantheae</taxon>
        <taxon>Helianthus</taxon>
    </lineage>
</organism>
<sequence length="131" mass="15133">MGDRKKMNLEEDRLSSLPDDLIHDILSFVSIKLAVKTSVLSSRWRYIWTSMPCLNFSSKGFHTLPKFSKFVKHILSGRNNQIEVSSVELISRGKVVQPCVKRILSYAFSHNVEQMNITFLPEKKIEFPLSF</sequence>
<dbReference type="AlphaFoldDB" id="A0A251TRT2"/>
<evidence type="ECO:0000313" key="3">
    <source>
        <dbReference type="EMBL" id="OTG13286.1"/>
    </source>
</evidence>
<dbReference type="OMA" id="FIARYHQ"/>
<dbReference type="InParanoid" id="A0A251TRT2"/>
<dbReference type="EMBL" id="MNCJ02000326">
    <property type="protein sequence ID" value="KAF5782324.1"/>
    <property type="molecule type" value="Genomic_DNA"/>
</dbReference>
<dbReference type="SMART" id="SM00256">
    <property type="entry name" value="FBOX"/>
    <property type="match status" value="1"/>
</dbReference>
<dbReference type="InterPro" id="IPR036047">
    <property type="entry name" value="F-box-like_dom_sf"/>
</dbReference>
<dbReference type="Gramene" id="mRNA:HanXRQr2_Chr11g0494571">
    <property type="protein sequence ID" value="CDS:HanXRQr2_Chr11g0494571.1"/>
    <property type="gene ID" value="HanXRQr2_Chr11g0494571"/>
</dbReference>
<evidence type="ECO:0000313" key="4">
    <source>
        <dbReference type="Proteomes" id="UP000215914"/>
    </source>
</evidence>
<dbReference type="Pfam" id="PF00646">
    <property type="entry name" value="F-box"/>
    <property type="match status" value="1"/>
</dbReference>
<evidence type="ECO:0000313" key="2">
    <source>
        <dbReference type="EMBL" id="KAF5782324.1"/>
    </source>
</evidence>
<dbReference type="Proteomes" id="UP000215914">
    <property type="component" value="Chromosome 10"/>
</dbReference>
<dbReference type="PANTHER" id="PTHR32212:SF260">
    <property type="entry name" value="LEUCINE-RICH REPEAT DOMAIN SUPERFAMILY, F-BOX-LIKE DOMAIN SUPERFAMILY"/>
    <property type="match status" value="1"/>
</dbReference>
<dbReference type="PANTHER" id="PTHR32212">
    <property type="entry name" value="CYCLIN-LIKE F-BOX"/>
    <property type="match status" value="1"/>
</dbReference>
<proteinExistence type="predicted"/>
<keyword evidence="4" id="KW-1185">Reference proteome</keyword>
<gene>
    <name evidence="3" type="ORF">HannXRQ_Chr10g0318821</name>
    <name evidence="2" type="ORF">HanXRQr2_Chr11g0494571</name>
</gene>
<reference evidence="2 4" key="1">
    <citation type="journal article" date="2017" name="Nature">
        <title>The sunflower genome provides insights into oil metabolism, flowering and Asterid evolution.</title>
        <authorList>
            <person name="Badouin H."/>
            <person name="Gouzy J."/>
            <person name="Grassa C.J."/>
            <person name="Murat F."/>
            <person name="Staton S.E."/>
            <person name="Cottret L."/>
            <person name="Lelandais-Briere C."/>
            <person name="Owens G.L."/>
            <person name="Carrere S."/>
            <person name="Mayjonade B."/>
            <person name="Legrand L."/>
            <person name="Gill N."/>
            <person name="Kane N.C."/>
            <person name="Bowers J.E."/>
            <person name="Hubner S."/>
            <person name="Bellec A."/>
            <person name="Berard A."/>
            <person name="Berges H."/>
            <person name="Blanchet N."/>
            <person name="Boniface M.C."/>
            <person name="Brunel D."/>
            <person name="Catrice O."/>
            <person name="Chaidir N."/>
            <person name="Claudel C."/>
            <person name="Donnadieu C."/>
            <person name="Faraut T."/>
            <person name="Fievet G."/>
            <person name="Helmstetter N."/>
            <person name="King M."/>
            <person name="Knapp S.J."/>
            <person name="Lai Z."/>
            <person name="Le Paslier M.C."/>
            <person name="Lippi Y."/>
            <person name="Lorenzon L."/>
            <person name="Mandel J.R."/>
            <person name="Marage G."/>
            <person name="Marchand G."/>
            <person name="Marquand E."/>
            <person name="Bret-Mestries E."/>
            <person name="Morien E."/>
            <person name="Nambeesan S."/>
            <person name="Nguyen T."/>
            <person name="Pegot-Espagnet P."/>
            <person name="Pouilly N."/>
            <person name="Raftis F."/>
            <person name="Sallet E."/>
            <person name="Schiex T."/>
            <person name="Thomas J."/>
            <person name="Vandecasteele C."/>
            <person name="Vares D."/>
            <person name="Vear F."/>
            <person name="Vautrin S."/>
            <person name="Crespi M."/>
            <person name="Mangin B."/>
            <person name="Burke J.M."/>
            <person name="Salse J."/>
            <person name="Munos S."/>
            <person name="Vincourt P."/>
            <person name="Rieseberg L.H."/>
            <person name="Langlade N.B."/>
        </authorList>
    </citation>
    <scope>NUCLEOTIDE SEQUENCE [LARGE SCALE GENOMIC DNA]</scope>
    <source>
        <strain evidence="4">cv. SF193</strain>
        <tissue evidence="2">Leaves</tissue>
    </source>
</reference>
<dbReference type="CDD" id="cd22160">
    <property type="entry name" value="F-box_AtFBL13-like"/>
    <property type="match status" value="1"/>
</dbReference>
<dbReference type="InterPro" id="IPR053781">
    <property type="entry name" value="F-box_AtFBL13-like"/>
</dbReference>
<reference evidence="2" key="3">
    <citation type="submission" date="2020-06" db="EMBL/GenBank/DDBJ databases">
        <title>Helianthus annuus Genome sequencing and assembly Release 2.</title>
        <authorList>
            <person name="Gouzy J."/>
            <person name="Langlade N."/>
            <person name="Munos S."/>
        </authorList>
    </citation>
    <scope>NUCLEOTIDE SEQUENCE</scope>
    <source>
        <tissue evidence="2">Leaves</tissue>
    </source>
</reference>
<reference evidence="3" key="2">
    <citation type="submission" date="2017-02" db="EMBL/GenBank/DDBJ databases">
        <title>Sunflower complete genome.</title>
        <authorList>
            <person name="Langlade N."/>
            <person name="Munos S."/>
        </authorList>
    </citation>
    <scope>NUCLEOTIDE SEQUENCE [LARGE SCALE GENOMIC DNA]</scope>
    <source>
        <tissue evidence="3">Leaves</tissue>
    </source>
</reference>
<dbReference type="Gene3D" id="1.20.1280.50">
    <property type="match status" value="1"/>
</dbReference>